<dbReference type="OrthoDB" id="2309723at2759"/>
<dbReference type="PANTHER" id="PTHR44051">
    <property type="entry name" value="GLUTATHIONE S-TRANSFERASE-RELATED"/>
    <property type="match status" value="1"/>
</dbReference>
<dbReference type="EC" id="2.5.1.18" evidence="2"/>
<feature type="domain" description="GST N-terminal" evidence="5">
    <location>
        <begin position="4"/>
        <end position="86"/>
    </location>
</feature>
<dbReference type="PROSITE" id="PS50405">
    <property type="entry name" value="GST_CTER"/>
    <property type="match status" value="1"/>
</dbReference>
<feature type="domain" description="GST C-terminal" evidence="6">
    <location>
        <begin position="93"/>
        <end position="222"/>
    </location>
</feature>
<dbReference type="RefSeq" id="XP_025431863.1">
    <property type="nucleotide sequence ID" value="XM_025574858.1"/>
</dbReference>
<dbReference type="InterPro" id="IPR004046">
    <property type="entry name" value="GST_C"/>
</dbReference>
<dbReference type="Gene3D" id="1.20.1050.10">
    <property type="match status" value="1"/>
</dbReference>
<dbReference type="GO" id="GO:0004602">
    <property type="term" value="F:glutathione peroxidase activity"/>
    <property type="evidence" value="ECO:0007669"/>
    <property type="project" value="UniProtKB-ARBA"/>
</dbReference>
<dbReference type="GO" id="GO:0005737">
    <property type="term" value="C:cytoplasm"/>
    <property type="evidence" value="ECO:0007669"/>
    <property type="project" value="UniProtKB-ARBA"/>
</dbReference>
<evidence type="ECO:0000256" key="1">
    <source>
        <dbReference type="ARBA" id="ARBA00007409"/>
    </source>
</evidence>
<dbReference type="SUPFAM" id="SSF47616">
    <property type="entry name" value="GST C-terminal domain-like"/>
    <property type="match status" value="1"/>
</dbReference>
<evidence type="ECO:0000259" key="6">
    <source>
        <dbReference type="PROSITE" id="PS50405"/>
    </source>
</evidence>
<dbReference type="FunFam" id="3.40.30.10:FF:000156">
    <property type="entry name" value="Glutathione S-transferase 1"/>
    <property type="match status" value="1"/>
</dbReference>
<keyword evidence="8" id="KW-1185">Reference proteome</keyword>
<name>A0A318ZEB7_9EURO</name>
<dbReference type="InterPro" id="IPR036282">
    <property type="entry name" value="Glutathione-S-Trfase_C_sf"/>
</dbReference>
<evidence type="ECO:0000313" key="8">
    <source>
        <dbReference type="Proteomes" id="UP000248349"/>
    </source>
</evidence>
<organism evidence="7 8">
    <name type="scientific">Aspergillus saccharolyticus JOP 1030-1</name>
    <dbReference type="NCBI Taxonomy" id="1450539"/>
    <lineage>
        <taxon>Eukaryota</taxon>
        <taxon>Fungi</taxon>
        <taxon>Dikarya</taxon>
        <taxon>Ascomycota</taxon>
        <taxon>Pezizomycotina</taxon>
        <taxon>Eurotiomycetes</taxon>
        <taxon>Eurotiomycetidae</taxon>
        <taxon>Eurotiales</taxon>
        <taxon>Aspergillaceae</taxon>
        <taxon>Aspergillus</taxon>
        <taxon>Aspergillus subgen. Circumdati</taxon>
    </lineage>
</organism>
<evidence type="ECO:0000256" key="4">
    <source>
        <dbReference type="ARBA" id="ARBA00047960"/>
    </source>
</evidence>
<evidence type="ECO:0000313" key="7">
    <source>
        <dbReference type="EMBL" id="PYH45881.1"/>
    </source>
</evidence>
<dbReference type="SUPFAM" id="SSF52833">
    <property type="entry name" value="Thioredoxin-like"/>
    <property type="match status" value="1"/>
</dbReference>
<dbReference type="GO" id="GO:0004364">
    <property type="term" value="F:glutathione transferase activity"/>
    <property type="evidence" value="ECO:0007669"/>
    <property type="project" value="UniProtKB-EC"/>
</dbReference>
<dbReference type="CDD" id="cd03046">
    <property type="entry name" value="GST_N_GTT1_like"/>
    <property type="match status" value="1"/>
</dbReference>
<reference evidence="7 8" key="1">
    <citation type="submission" date="2016-12" db="EMBL/GenBank/DDBJ databases">
        <title>The genomes of Aspergillus section Nigri reveals drivers in fungal speciation.</title>
        <authorList>
            <consortium name="DOE Joint Genome Institute"/>
            <person name="Vesth T.C."/>
            <person name="Nybo J."/>
            <person name="Theobald S."/>
            <person name="Brandl J."/>
            <person name="Frisvad J.C."/>
            <person name="Nielsen K.F."/>
            <person name="Lyhne E.K."/>
            <person name="Kogle M.E."/>
            <person name="Kuo A."/>
            <person name="Riley R."/>
            <person name="Clum A."/>
            <person name="Nolan M."/>
            <person name="Lipzen A."/>
            <person name="Salamov A."/>
            <person name="Henrissat B."/>
            <person name="Wiebenga A."/>
            <person name="De Vries R.P."/>
            <person name="Grigoriev I.V."/>
            <person name="Mortensen U.H."/>
            <person name="Andersen M.R."/>
            <person name="Baker S.E."/>
        </authorList>
    </citation>
    <scope>NUCLEOTIDE SEQUENCE [LARGE SCALE GENOMIC DNA]</scope>
    <source>
        <strain evidence="7 8">JOP 1030-1</strain>
    </source>
</reference>
<dbReference type="SFLD" id="SFLDS00019">
    <property type="entry name" value="Glutathione_Transferase_(cytos"/>
    <property type="match status" value="1"/>
</dbReference>
<dbReference type="PROSITE" id="PS50404">
    <property type="entry name" value="GST_NTER"/>
    <property type="match status" value="1"/>
</dbReference>
<evidence type="ECO:0000259" key="5">
    <source>
        <dbReference type="PROSITE" id="PS50404"/>
    </source>
</evidence>
<evidence type="ECO:0000256" key="2">
    <source>
        <dbReference type="ARBA" id="ARBA00012452"/>
    </source>
</evidence>
<dbReference type="Proteomes" id="UP000248349">
    <property type="component" value="Unassembled WGS sequence"/>
</dbReference>
<sequence length="235" mass="26316">MTESPQLIIHHLRLSQSERVIWLCEELEHPYQLKSYEREPVTSLAPASYKSLHPAGTAPVIEDGNITLGESNAIFEYLLTKYDNASKLTLPPTHPNYPDYVFWLHHVNGSMQPALNGIMFAHLSSSKDTSKEPDLSAQHSQDRFDRSLAAMEAQLAKYPFLAGETFTAADCMALFPLSTCRFFMPVSLEKYPNIVKYLQRIGERKAYQVAMEKADPGVKRPLGATAEASRTIGKA</sequence>
<dbReference type="PANTHER" id="PTHR44051:SF9">
    <property type="entry name" value="GLUTATHIONE S-TRANSFERASE 1"/>
    <property type="match status" value="1"/>
</dbReference>
<comment type="similarity">
    <text evidence="1">Belongs to the GST superfamily.</text>
</comment>
<proteinExistence type="inferred from homology"/>
<protein>
    <recommendedName>
        <fullName evidence="2">glutathione transferase</fullName>
        <ecNumber evidence="2">2.5.1.18</ecNumber>
    </recommendedName>
</protein>
<dbReference type="Gene3D" id="3.40.30.10">
    <property type="entry name" value="Glutaredoxin"/>
    <property type="match status" value="1"/>
</dbReference>
<dbReference type="SFLD" id="SFLDG00358">
    <property type="entry name" value="Main_(cytGST)"/>
    <property type="match status" value="1"/>
</dbReference>
<comment type="catalytic activity">
    <reaction evidence="4">
        <text>RX + glutathione = an S-substituted glutathione + a halide anion + H(+)</text>
        <dbReference type="Rhea" id="RHEA:16437"/>
        <dbReference type="ChEBI" id="CHEBI:15378"/>
        <dbReference type="ChEBI" id="CHEBI:16042"/>
        <dbReference type="ChEBI" id="CHEBI:17792"/>
        <dbReference type="ChEBI" id="CHEBI:57925"/>
        <dbReference type="ChEBI" id="CHEBI:90779"/>
        <dbReference type="EC" id="2.5.1.18"/>
    </reaction>
</comment>
<evidence type="ECO:0000256" key="3">
    <source>
        <dbReference type="ARBA" id="ARBA00022679"/>
    </source>
</evidence>
<dbReference type="InterPro" id="IPR040079">
    <property type="entry name" value="Glutathione_S-Trfase"/>
</dbReference>
<gene>
    <name evidence="7" type="ORF">BP01DRAFT_356091</name>
</gene>
<dbReference type="SFLD" id="SFLDG01150">
    <property type="entry name" value="Main.1:_Beta-like"/>
    <property type="match status" value="1"/>
</dbReference>
<dbReference type="STRING" id="1450539.A0A318ZEB7"/>
<dbReference type="GeneID" id="37076086"/>
<dbReference type="AlphaFoldDB" id="A0A318ZEB7"/>
<keyword evidence="3 7" id="KW-0808">Transferase</keyword>
<dbReference type="InterPro" id="IPR010987">
    <property type="entry name" value="Glutathione-S-Trfase_C-like"/>
</dbReference>
<dbReference type="Pfam" id="PF13417">
    <property type="entry name" value="GST_N_3"/>
    <property type="match status" value="1"/>
</dbReference>
<dbReference type="EMBL" id="KZ821229">
    <property type="protein sequence ID" value="PYH45881.1"/>
    <property type="molecule type" value="Genomic_DNA"/>
</dbReference>
<dbReference type="InterPro" id="IPR004045">
    <property type="entry name" value="Glutathione_S-Trfase_N"/>
</dbReference>
<accession>A0A318ZEB7</accession>
<dbReference type="InterPro" id="IPR036249">
    <property type="entry name" value="Thioredoxin-like_sf"/>
</dbReference>
<dbReference type="Pfam" id="PF00043">
    <property type="entry name" value="GST_C"/>
    <property type="match status" value="1"/>
</dbReference>